<evidence type="ECO:0000256" key="1">
    <source>
        <dbReference type="ARBA" id="ARBA00005298"/>
    </source>
</evidence>
<name>A0A3R7M0E4_9EURO</name>
<organism evidence="2 3">
    <name type="scientific">Aspergillus turcosus</name>
    <dbReference type="NCBI Taxonomy" id="1245748"/>
    <lineage>
        <taxon>Eukaryota</taxon>
        <taxon>Fungi</taxon>
        <taxon>Dikarya</taxon>
        <taxon>Ascomycota</taxon>
        <taxon>Pezizomycotina</taxon>
        <taxon>Eurotiomycetes</taxon>
        <taxon>Eurotiomycetidae</taxon>
        <taxon>Eurotiales</taxon>
        <taxon>Aspergillaceae</taxon>
        <taxon>Aspergillus</taxon>
        <taxon>Aspergillus subgen. Fumigati</taxon>
    </lineage>
</organism>
<dbReference type="Gene3D" id="2.60.40.640">
    <property type="match status" value="1"/>
</dbReference>
<dbReference type="Proteomes" id="UP000215289">
    <property type="component" value="Unassembled WGS sequence"/>
</dbReference>
<sequence>MESAVDLYWFHNDTPTVWTQILRDIDTKYKLDIELELTEPALFLPEATRNRPVVLRGRCTLIVKRPLKIKEVVVTLDGFSYVRWRPNRVRDMGSVVNCSLTLFNSKKDSKAQFQFQAKESEKPTTSVTEVEVPEKKFKTLRKVVDKFHLRSQRTEPDVKSKWFSPGKYSYDFEMILHSRLPESTFVEGAIVHYHLKASVKCHSRLRGMYKTTDIEAVRCPADAYVEDSMGGNWSLPLPGVMDVDITTPCKGIALEDSLPVLFHFRGHNNTKLHKLDVYLVEDVTYYTRSGAKAGRAPSRKMFLYETCSHDLRPDAHGEQEVECPEEGLDIFEAKSTSSPMSSGICNNTPDGEEAPLCQTFDLHMDLPMPKCKSHRGAPDFRYMHSDIKLPSLEVNHSLEFQIWIFVNNKPTPQVSSRWVPLTLRSCYAHPGNTVLPSYFEEPLPVYSSLSLDAPVSSDHHDH</sequence>
<dbReference type="GO" id="GO:0070086">
    <property type="term" value="P:ubiquitin-dependent endocytosis"/>
    <property type="evidence" value="ECO:0007669"/>
    <property type="project" value="TreeGrafter"/>
</dbReference>
<evidence type="ECO:0000313" key="3">
    <source>
        <dbReference type="Proteomes" id="UP000215289"/>
    </source>
</evidence>
<protein>
    <recommendedName>
        <fullName evidence="4">Arrestin C-terminal-like domain-containing protein</fullName>
    </recommendedName>
</protein>
<dbReference type="GO" id="GO:0031625">
    <property type="term" value="F:ubiquitin protein ligase binding"/>
    <property type="evidence" value="ECO:0007669"/>
    <property type="project" value="TreeGrafter"/>
</dbReference>
<dbReference type="PANTHER" id="PTHR11188">
    <property type="entry name" value="ARRESTIN DOMAIN CONTAINING PROTEIN"/>
    <property type="match status" value="1"/>
</dbReference>
<keyword evidence="3" id="KW-1185">Reference proteome</keyword>
<evidence type="ECO:0000313" key="2">
    <source>
        <dbReference type="EMBL" id="RLL98639.1"/>
    </source>
</evidence>
<dbReference type="OrthoDB" id="2333384at2759"/>
<dbReference type="PANTHER" id="PTHR11188:SF17">
    <property type="entry name" value="FI21816P1"/>
    <property type="match status" value="1"/>
</dbReference>
<evidence type="ECO:0008006" key="4">
    <source>
        <dbReference type="Google" id="ProtNLM"/>
    </source>
</evidence>
<comment type="similarity">
    <text evidence="1">Belongs to the arrestin family.</text>
</comment>
<comment type="caution">
    <text evidence="2">The sequence shown here is derived from an EMBL/GenBank/DDBJ whole genome shotgun (WGS) entry which is preliminary data.</text>
</comment>
<dbReference type="STRING" id="1245748.A0A3R7M0E4"/>
<dbReference type="EMBL" id="NIDN02000048">
    <property type="protein sequence ID" value="RLL98639.1"/>
    <property type="molecule type" value="Genomic_DNA"/>
</dbReference>
<dbReference type="InterPro" id="IPR014752">
    <property type="entry name" value="Arrestin-like_C"/>
</dbReference>
<dbReference type="AlphaFoldDB" id="A0A3R7M0E4"/>
<reference evidence="2 3" key="1">
    <citation type="submission" date="2018-08" db="EMBL/GenBank/DDBJ databases">
        <title>Draft genome sequences of two Aspergillus turcosus clinical strains isolated from bronchoalveolar lavage fluid: one azole-susceptible and the other azole-resistant.</title>
        <authorList>
            <person name="Parent-Michaud M."/>
            <person name="Dufresne P.J."/>
            <person name="Fournier E."/>
            <person name="Martineau C."/>
            <person name="Moreira S."/>
            <person name="Perkins V."/>
            <person name="De Repentigny L."/>
            <person name="Dufresne S.F."/>
        </authorList>
    </citation>
    <scope>NUCLEOTIDE SEQUENCE [LARGE SCALE GENOMIC DNA]</scope>
    <source>
        <strain evidence="2">HMR AF 1038</strain>
    </source>
</reference>
<accession>A0A3R7M0E4</accession>
<dbReference type="GO" id="GO:0030674">
    <property type="term" value="F:protein-macromolecule adaptor activity"/>
    <property type="evidence" value="ECO:0007669"/>
    <property type="project" value="TreeGrafter"/>
</dbReference>
<gene>
    <name evidence="2" type="ORF">CFD26_105744</name>
</gene>
<dbReference type="GO" id="GO:0005886">
    <property type="term" value="C:plasma membrane"/>
    <property type="evidence" value="ECO:0007669"/>
    <property type="project" value="TreeGrafter"/>
</dbReference>
<dbReference type="GO" id="GO:0005829">
    <property type="term" value="C:cytosol"/>
    <property type="evidence" value="ECO:0007669"/>
    <property type="project" value="TreeGrafter"/>
</dbReference>
<dbReference type="InterPro" id="IPR050357">
    <property type="entry name" value="Arrestin_domain-protein"/>
</dbReference>
<proteinExistence type="inferred from homology"/>